<gene>
    <name evidence="7" type="primary">Contig3515.g3756</name>
    <name evidence="7" type="ORF">STYLEM_17130</name>
</gene>
<dbReference type="SUPFAM" id="SSF52972">
    <property type="entry name" value="ITPase-like"/>
    <property type="match status" value="1"/>
</dbReference>
<dbReference type="OMA" id="ANEPHET"/>
<dbReference type="GO" id="GO:0003777">
    <property type="term" value="F:microtubule motor activity"/>
    <property type="evidence" value="ECO:0007669"/>
    <property type="project" value="InterPro"/>
</dbReference>
<dbReference type="PANTHER" id="PTHR11067">
    <property type="entry name" value="INOSINE TRIPHOSPHATE PYROPHOSPHATASE/HAM1 PROTEIN"/>
    <property type="match status" value="1"/>
</dbReference>
<dbReference type="PANTHER" id="PTHR11067:SF9">
    <property type="entry name" value="INOSINE TRIPHOSPHATE PYROPHOSPHATASE"/>
    <property type="match status" value="1"/>
</dbReference>
<dbReference type="InterPro" id="IPR029001">
    <property type="entry name" value="ITPase-like_fam"/>
</dbReference>
<feature type="region of interest" description="Disordered" evidence="5">
    <location>
        <begin position="1049"/>
        <end position="1121"/>
    </location>
</feature>
<feature type="compositionally biased region" description="Polar residues" evidence="5">
    <location>
        <begin position="1054"/>
        <end position="1089"/>
    </location>
</feature>
<keyword evidence="8" id="KW-1185">Reference proteome</keyword>
<feature type="region of interest" description="Disordered" evidence="5">
    <location>
        <begin position="579"/>
        <end position="605"/>
    </location>
</feature>
<dbReference type="GO" id="GO:0047429">
    <property type="term" value="F:nucleoside triphosphate diphosphatase activity"/>
    <property type="evidence" value="ECO:0007669"/>
    <property type="project" value="InterPro"/>
</dbReference>
<feature type="coiled-coil region" evidence="4">
    <location>
        <begin position="673"/>
        <end position="746"/>
    </location>
</feature>
<feature type="coiled-coil region" evidence="4">
    <location>
        <begin position="616"/>
        <end position="647"/>
    </location>
</feature>
<feature type="binding site" evidence="3">
    <location>
        <begin position="336"/>
        <end position="343"/>
    </location>
    <ligand>
        <name>ATP</name>
        <dbReference type="ChEBI" id="CHEBI:30616"/>
    </ligand>
</feature>
<dbReference type="GO" id="GO:0008017">
    <property type="term" value="F:microtubule binding"/>
    <property type="evidence" value="ECO:0007669"/>
    <property type="project" value="InterPro"/>
</dbReference>
<dbReference type="SMART" id="SM00129">
    <property type="entry name" value="KISc"/>
    <property type="match status" value="1"/>
</dbReference>
<feature type="compositionally biased region" description="Polar residues" evidence="5">
    <location>
        <begin position="1098"/>
        <end position="1109"/>
    </location>
</feature>
<evidence type="ECO:0000313" key="7">
    <source>
        <dbReference type="EMBL" id="CDW88015.1"/>
    </source>
</evidence>
<keyword evidence="2" id="KW-0378">Hydrolase</keyword>
<dbReference type="InterPro" id="IPR001752">
    <property type="entry name" value="Kinesin_motor_dom"/>
</dbReference>
<dbReference type="PROSITE" id="PS50067">
    <property type="entry name" value="KINESIN_MOTOR_2"/>
    <property type="match status" value="1"/>
</dbReference>
<feature type="coiled-coil region" evidence="4">
    <location>
        <begin position="811"/>
        <end position="874"/>
    </location>
</feature>
<dbReference type="AlphaFoldDB" id="A0A078B019"/>
<feature type="domain" description="Kinesin motor" evidence="6">
    <location>
        <begin position="240"/>
        <end position="584"/>
    </location>
</feature>
<evidence type="ECO:0000256" key="2">
    <source>
        <dbReference type="ARBA" id="ARBA00022801"/>
    </source>
</evidence>
<dbReference type="Pfam" id="PF00225">
    <property type="entry name" value="Kinesin"/>
    <property type="match status" value="1"/>
</dbReference>
<evidence type="ECO:0000256" key="1">
    <source>
        <dbReference type="ARBA" id="ARBA00008023"/>
    </source>
</evidence>
<name>A0A078B019_STYLE</name>
<dbReference type="InterPro" id="IPR036961">
    <property type="entry name" value="Kinesin_motor_dom_sf"/>
</dbReference>
<dbReference type="GO" id="GO:0005524">
    <property type="term" value="F:ATP binding"/>
    <property type="evidence" value="ECO:0007669"/>
    <property type="project" value="UniProtKB-UniRule"/>
</dbReference>
<keyword evidence="3" id="KW-0547">Nucleotide-binding</keyword>
<dbReference type="GO" id="GO:0005737">
    <property type="term" value="C:cytoplasm"/>
    <property type="evidence" value="ECO:0007669"/>
    <property type="project" value="TreeGrafter"/>
</dbReference>
<dbReference type="GO" id="GO:0007018">
    <property type="term" value="P:microtubule-based movement"/>
    <property type="evidence" value="ECO:0007669"/>
    <property type="project" value="InterPro"/>
</dbReference>
<dbReference type="InterPro" id="IPR002637">
    <property type="entry name" value="RdgB/HAM1"/>
</dbReference>
<sequence length="1121" mass="130008">MEAVRKRIPLTFITGNKKKLEEFMSIMSEDLASKFIVNTKEIDCKILLDFLIYIKWMNYKESQNLQLQEKQNQQVTRYRTQSLLMMCLYVSTHLRDFQVHICKYSMRELIPISKSFLDKIGRQGLVNMVQGFEDRTAYAQCIYAFCESPEHEPQLFVGKCPGQIVAPAGENMFGWDPIFLPDGFTETFAQMDMEEKNKISHRGRAGELIKEYLTSNSQRLLEKFVLIVQNKSIIVIVLMEIKTFLRVRPVSMANQELYEISEDSKSIVIKESVLASQGMGRKKQVQMDGPPADSEFKFEQIFNMDSSQNEIYKATVFPLLDQAMNKQSNTAIIAHGENQTGKSYTIFGVENIQQEEFSIDQEDPKDTRGVVMKAIHYIFKKAKVEGKSVSLECQMLDVYLDTIRDLSKGKTNKFNKQSVASQSNLMFEREKDVEIEELANGDIKLNNIQNLDYQKKLENDNGQFRSFAHTIFIINLTYGKEIISQIYFVDLGSSERKGSKKQKEGFVVQGSLASFQKLICQLQVKLSDEEREMLQFKDNKLSFVLKNLYKEYTRINFIFHVSITESGLETALKTLETSDRMKSNQIDRKNGGSGPDNGNGNLNEGEQQEFSIDQLIQHLNKENFDLRNQIETLKRSHKIKLEELQQILQLPVEIEYLLKNKETAPEMQMIHEQRKAMEKADSLIKANKDLEKRLDFLQTELQELKKDKKLQQEQFSQKFIVLNSQIEQLREDKESHKMQLENQLRMNKAYSAYDLKQVQQTGQMLVSQNLKIAKQLEKNDLFKSEQDQNKINVEMEDIKDKVKGDSVLKYQRLYSLQIKAQEKEIQRIQEQYESQIKMKEDQLQKLIALYHKQKAKRESEIKEANEELKKLYEVFIKQDQIVQGLKRGDYSGASNTLHIPQKDMVPHPERENFIQLTKIQDSHDDKSSRTFGKKFSQSKLLNDIKHQKIQSMHMTNQSDHMTSINAYSSNQNTGAYNTPSNANQNIDIMKSNIQDLEYDQMKQLASKLQQEIKKIKAKPLNPDNIRIEKIKELQEERERLKDLYMAESIKNRESQNQATDVMSTSGDNRPSHTASASQRPMTTVSQGSTIRGGFFVTQMGNSRPNSRFNQGAPRRNIIIKQ</sequence>
<dbReference type="SUPFAM" id="SSF52540">
    <property type="entry name" value="P-loop containing nucleoside triphosphate hydrolases"/>
    <property type="match status" value="1"/>
</dbReference>
<evidence type="ECO:0000313" key="8">
    <source>
        <dbReference type="Proteomes" id="UP000039865"/>
    </source>
</evidence>
<keyword evidence="3" id="KW-0505">Motor protein</keyword>
<dbReference type="GO" id="GO:0009143">
    <property type="term" value="P:nucleoside triphosphate catabolic process"/>
    <property type="evidence" value="ECO:0007669"/>
    <property type="project" value="InterPro"/>
</dbReference>
<comment type="similarity">
    <text evidence="3">Belongs to the TRAFAC class myosin-kinesin ATPase superfamily. Kinesin family.</text>
</comment>
<dbReference type="InterPro" id="IPR027417">
    <property type="entry name" value="P-loop_NTPase"/>
</dbReference>
<evidence type="ECO:0000256" key="3">
    <source>
        <dbReference type="PROSITE-ProRule" id="PRU00283"/>
    </source>
</evidence>
<dbReference type="OrthoDB" id="6288734at2759"/>
<proteinExistence type="inferred from homology"/>
<dbReference type="EMBL" id="CCKQ01016137">
    <property type="protein sequence ID" value="CDW88015.1"/>
    <property type="molecule type" value="Genomic_DNA"/>
</dbReference>
<protein>
    <submittedName>
        <fullName evidence="7">Inosine triphosphate pyrophosphatase-like</fullName>
    </submittedName>
</protein>
<dbReference type="PRINTS" id="PR00380">
    <property type="entry name" value="KINESINHEAVY"/>
</dbReference>
<keyword evidence="3" id="KW-0067">ATP-binding</keyword>
<dbReference type="Proteomes" id="UP000039865">
    <property type="component" value="Unassembled WGS sequence"/>
</dbReference>
<dbReference type="Gene3D" id="3.40.850.10">
    <property type="entry name" value="Kinesin motor domain"/>
    <property type="match status" value="1"/>
</dbReference>
<dbReference type="Pfam" id="PF01725">
    <property type="entry name" value="Ham1p_like"/>
    <property type="match status" value="1"/>
</dbReference>
<dbReference type="CDD" id="cd00515">
    <property type="entry name" value="HAM1"/>
    <property type="match status" value="1"/>
</dbReference>
<comment type="similarity">
    <text evidence="1">Belongs to the HAM1 NTPase family.</text>
</comment>
<reference evidence="7 8" key="1">
    <citation type="submission" date="2014-06" db="EMBL/GenBank/DDBJ databases">
        <authorList>
            <person name="Swart Estienne"/>
        </authorList>
    </citation>
    <scope>NUCLEOTIDE SEQUENCE [LARGE SCALE GENOMIC DNA]</scope>
    <source>
        <strain evidence="7 8">130c</strain>
    </source>
</reference>
<keyword evidence="4" id="KW-0175">Coiled coil</keyword>
<dbReference type="InParanoid" id="A0A078B019"/>
<evidence type="ECO:0000259" key="6">
    <source>
        <dbReference type="PROSITE" id="PS50067"/>
    </source>
</evidence>
<organism evidence="7 8">
    <name type="scientific">Stylonychia lemnae</name>
    <name type="common">Ciliate</name>
    <dbReference type="NCBI Taxonomy" id="5949"/>
    <lineage>
        <taxon>Eukaryota</taxon>
        <taxon>Sar</taxon>
        <taxon>Alveolata</taxon>
        <taxon>Ciliophora</taxon>
        <taxon>Intramacronucleata</taxon>
        <taxon>Spirotrichea</taxon>
        <taxon>Stichotrichia</taxon>
        <taxon>Sporadotrichida</taxon>
        <taxon>Oxytrichidae</taxon>
        <taxon>Stylonychinae</taxon>
        <taxon>Stylonychia</taxon>
    </lineage>
</organism>
<evidence type="ECO:0000256" key="5">
    <source>
        <dbReference type="SAM" id="MobiDB-lite"/>
    </source>
</evidence>
<accession>A0A078B019</accession>
<dbReference type="Gene3D" id="3.90.950.10">
    <property type="match status" value="1"/>
</dbReference>
<feature type="compositionally biased region" description="Basic and acidic residues" evidence="5">
    <location>
        <begin position="579"/>
        <end position="590"/>
    </location>
</feature>
<evidence type="ECO:0000256" key="4">
    <source>
        <dbReference type="SAM" id="Coils"/>
    </source>
</evidence>